<dbReference type="SUPFAM" id="SSF53187">
    <property type="entry name" value="Zn-dependent exopeptidases"/>
    <property type="match status" value="1"/>
</dbReference>
<dbReference type="InterPro" id="IPR007484">
    <property type="entry name" value="Peptidase_M28"/>
</dbReference>
<keyword evidence="3" id="KW-1185">Reference proteome</keyword>
<dbReference type="GO" id="GO:0006508">
    <property type="term" value="P:proteolysis"/>
    <property type="evidence" value="ECO:0007669"/>
    <property type="project" value="InterPro"/>
</dbReference>
<dbReference type="PANTHER" id="PTHR12147">
    <property type="entry name" value="METALLOPEPTIDASE M28 FAMILY MEMBER"/>
    <property type="match status" value="1"/>
</dbReference>
<dbReference type="GO" id="GO:0008235">
    <property type="term" value="F:metalloexopeptidase activity"/>
    <property type="evidence" value="ECO:0007669"/>
    <property type="project" value="InterPro"/>
</dbReference>
<feature type="domain" description="Peptidase M28" evidence="1">
    <location>
        <begin position="102"/>
        <end position="314"/>
    </location>
</feature>
<dbReference type="Gene3D" id="3.40.630.10">
    <property type="entry name" value="Zn peptidases"/>
    <property type="match status" value="1"/>
</dbReference>
<evidence type="ECO:0000259" key="1">
    <source>
        <dbReference type="Pfam" id="PF04389"/>
    </source>
</evidence>
<sequence length="322" mass="34467">MRRSFWLLAWGIAIAVVLLWGKPLANPNRLLGAASFASMPRPVVKVDAERLMADVSAIAVPRQTADARAAARAYLVRQLIEAGWVPQLQPYENGDTGDTGVNLIATRPGSRTGAGSILVGAHYDSVADSPGADDNASGVAAVLEIARLLANQPTPRTLQIALFDQEEEGLVGSLAYTAAADLSQLRGVVILEMLGYACNTPGCQKLPARLPLPNRPDKGNFLAVIGLREQSNLIDAFRRAALPVMTLPVPTSALRFVPDLLRSDHAPFWQAEVGAVMVTDTANFRNPHYHQPSDTVDTLDPSFFAKATQTAADAVVTLLMEN</sequence>
<dbReference type="EMBL" id="JADEXG010000001">
    <property type="protein sequence ID" value="MBE9075733.1"/>
    <property type="molecule type" value="Genomic_DNA"/>
</dbReference>
<accession>A0A8J7AE65</accession>
<dbReference type="InterPro" id="IPR045175">
    <property type="entry name" value="M28_fam"/>
</dbReference>
<dbReference type="PANTHER" id="PTHR12147:SF26">
    <property type="entry name" value="PEPTIDASE M28 DOMAIN-CONTAINING PROTEIN"/>
    <property type="match status" value="1"/>
</dbReference>
<dbReference type="RefSeq" id="WP_193904395.1">
    <property type="nucleotide sequence ID" value="NZ_JADEXG010000001.1"/>
</dbReference>
<protein>
    <submittedName>
        <fullName evidence="2">M28 family peptidase</fullName>
    </submittedName>
</protein>
<organism evidence="2 3">
    <name type="scientific">Vasconcelosia minhoensis LEGE 07310</name>
    <dbReference type="NCBI Taxonomy" id="915328"/>
    <lineage>
        <taxon>Bacteria</taxon>
        <taxon>Bacillati</taxon>
        <taxon>Cyanobacteriota</taxon>
        <taxon>Cyanophyceae</taxon>
        <taxon>Nodosilineales</taxon>
        <taxon>Cymatolegaceae</taxon>
        <taxon>Vasconcelosia</taxon>
        <taxon>Vasconcelosia minhoensis</taxon>
    </lineage>
</organism>
<evidence type="ECO:0000313" key="2">
    <source>
        <dbReference type="EMBL" id="MBE9075733.1"/>
    </source>
</evidence>
<proteinExistence type="predicted"/>
<reference evidence="2" key="1">
    <citation type="submission" date="2020-10" db="EMBL/GenBank/DDBJ databases">
        <authorList>
            <person name="Castelo-Branco R."/>
            <person name="Eusebio N."/>
            <person name="Adriana R."/>
            <person name="Vieira A."/>
            <person name="Brugerolle De Fraissinette N."/>
            <person name="Rezende De Castro R."/>
            <person name="Schneider M.P."/>
            <person name="Vasconcelos V."/>
            <person name="Leao P.N."/>
        </authorList>
    </citation>
    <scope>NUCLEOTIDE SEQUENCE</scope>
    <source>
        <strain evidence="2">LEGE 07310</strain>
    </source>
</reference>
<comment type="caution">
    <text evidence="2">The sequence shown here is derived from an EMBL/GenBank/DDBJ whole genome shotgun (WGS) entry which is preliminary data.</text>
</comment>
<dbReference type="Proteomes" id="UP000636505">
    <property type="component" value="Unassembled WGS sequence"/>
</dbReference>
<name>A0A8J7AE65_9CYAN</name>
<gene>
    <name evidence="2" type="ORF">IQ241_00195</name>
</gene>
<evidence type="ECO:0000313" key="3">
    <source>
        <dbReference type="Proteomes" id="UP000636505"/>
    </source>
</evidence>
<dbReference type="AlphaFoldDB" id="A0A8J7AE65"/>
<dbReference type="Pfam" id="PF04389">
    <property type="entry name" value="Peptidase_M28"/>
    <property type="match status" value="1"/>
</dbReference>